<reference evidence="6 7" key="1">
    <citation type="submission" date="2019-09" db="EMBL/GenBank/DDBJ databases">
        <title>The complete genome of Methanoplanus sp. FWC-SCC4.</title>
        <authorList>
            <person name="Chen S.-C."/>
            <person name="Zhou Y.-Z."/>
            <person name="Lai M.-C."/>
        </authorList>
    </citation>
    <scope>NUCLEOTIDE SEQUENCE [LARGE SCALE GENOMIC DNA]</scope>
    <source>
        <strain evidence="6 7">FWC-SCC4</strain>
    </source>
</reference>
<dbReference type="InterPro" id="IPR003593">
    <property type="entry name" value="AAA+_ATPase"/>
</dbReference>
<keyword evidence="4 6" id="KW-0067">ATP-binding</keyword>
<dbReference type="SUPFAM" id="SSF52540">
    <property type="entry name" value="P-loop containing nucleoside triphosphate hydrolases"/>
    <property type="match status" value="1"/>
</dbReference>
<keyword evidence="7" id="KW-1185">Reference proteome</keyword>
<accession>A0AA97I4X3</accession>
<dbReference type="Gene3D" id="3.40.50.300">
    <property type="entry name" value="P-loop containing nucleotide triphosphate hydrolases"/>
    <property type="match status" value="1"/>
</dbReference>
<dbReference type="Pfam" id="PF00005">
    <property type="entry name" value="ABC_tran"/>
    <property type="match status" value="1"/>
</dbReference>
<dbReference type="GeneID" id="85230436"/>
<evidence type="ECO:0000313" key="6">
    <source>
        <dbReference type="EMBL" id="WOF16934.1"/>
    </source>
</evidence>
<dbReference type="Proteomes" id="UP001301797">
    <property type="component" value="Chromosome"/>
</dbReference>
<evidence type="ECO:0000313" key="7">
    <source>
        <dbReference type="Proteomes" id="UP001301797"/>
    </source>
</evidence>
<dbReference type="InterPro" id="IPR003439">
    <property type="entry name" value="ABC_transporter-like_ATP-bd"/>
</dbReference>
<gene>
    <name evidence="6" type="ORF">F1737_09670</name>
</gene>
<dbReference type="InterPro" id="IPR027417">
    <property type="entry name" value="P-loop_NTPase"/>
</dbReference>
<dbReference type="GO" id="GO:0005524">
    <property type="term" value="F:ATP binding"/>
    <property type="evidence" value="ECO:0007669"/>
    <property type="project" value="UniProtKB-KW"/>
</dbReference>
<dbReference type="AlphaFoldDB" id="A0AA97I4X3"/>
<sequence length="259" mass="28754">MHLHKIEEITILPGNNRNGDTENFNKITIKPGDTISVVGPTGSGKSALINDIEIFAKKDTNTKRTVLVNGDYPPEDFIRDPSKKPVALITQNTKCLADLSVENFLEMHVRSRKITDEKIIQETITLANEFTGEKIKPHVRMTSLSGGQTRSLMVADAIMISNAPIILLDEVENAGIFKEKVIECLKKHNKALIFVTHDPLVSLMSGRRIVMKNGAVEKILEPGEEEKEALSDIIQMDAALCSMRERIRAGEIIRSISLT</sequence>
<evidence type="ECO:0000256" key="2">
    <source>
        <dbReference type="ARBA" id="ARBA00022448"/>
    </source>
</evidence>
<dbReference type="RefSeq" id="WP_317136378.1">
    <property type="nucleotide sequence ID" value="NZ_CP043875.1"/>
</dbReference>
<dbReference type="EMBL" id="CP043875">
    <property type="protein sequence ID" value="WOF16934.1"/>
    <property type="molecule type" value="Genomic_DNA"/>
</dbReference>
<keyword evidence="3" id="KW-0547">Nucleotide-binding</keyword>
<evidence type="ECO:0000256" key="1">
    <source>
        <dbReference type="ARBA" id="ARBA00005417"/>
    </source>
</evidence>
<dbReference type="PANTHER" id="PTHR43117">
    <property type="entry name" value="OSMOPROTECTANT IMPORT ATP-BINDING PROTEIN OSMV"/>
    <property type="match status" value="1"/>
</dbReference>
<dbReference type="GO" id="GO:0016887">
    <property type="term" value="F:ATP hydrolysis activity"/>
    <property type="evidence" value="ECO:0007669"/>
    <property type="project" value="InterPro"/>
</dbReference>
<evidence type="ECO:0000256" key="3">
    <source>
        <dbReference type="ARBA" id="ARBA00022741"/>
    </source>
</evidence>
<dbReference type="KEGG" id="mefw:F1737_09670"/>
<evidence type="ECO:0000259" key="5">
    <source>
        <dbReference type="PROSITE" id="PS50893"/>
    </source>
</evidence>
<name>A0AA97I4X3_9EURY</name>
<comment type="similarity">
    <text evidence="1">Belongs to the ABC transporter superfamily.</text>
</comment>
<feature type="domain" description="ABC transporter" evidence="5">
    <location>
        <begin position="1"/>
        <end position="238"/>
    </location>
</feature>
<protein>
    <submittedName>
        <fullName evidence="6">ATP-binding cassette domain-containing protein</fullName>
    </submittedName>
</protein>
<dbReference type="PANTHER" id="PTHR43117:SF4">
    <property type="entry name" value="OSMOPROTECTANT IMPORT ATP-BINDING PROTEIN OSMV"/>
    <property type="match status" value="1"/>
</dbReference>
<proteinExistence type="inferred from homology"/>
<dbReference type="PROSITE" id="PS50893">
    <property type="entry name" value="ABC_TRANSPORTER_2"/>
    <property type="match status" value="1"/>
</dbReference>
<evidence type="ECO:0000256" key="4">
    <source>
        <dbReference type="ARBA" id="ARBA00022840"/>
    </source>
</evidence>
<dbReference type="SMART" id="SM00382">
    <property type="entry name" value="AAA"/>
    <property type="match status" value="1"/>
</dbReference>
<organism evidence="6 7">
    <name type="scientific">Methanochimaera problematica</name>
    <dbReference type="NCBI Taxonomy" id="2609417"/>
    <lineage>
        <taxon>Archaea</taxon>
        <taxon>Methanobacteriati</taxon>
        <taxon>Methanobacteriota</taxon>
        <taxon>Stenosarchaea group</taxon>
        <taxon>Methanomicrobia</taxon>
        <taxon>Methanomicrobiales</taxon>
        <taxon>Methanomicrobiaceae</taxon>
        <taxon>Methanochimaera</taxon>
    </lineage>
</organism>
<keyword evidence="2" id="KW-0813">Transport</keyword>